<organism evidence="2 3">
    <name type="scientific">Phomopsis amygdali</name>
    <name type="common">Fusicoccum amygdali</name>
    <dbReference type="NCBI Taxonomy" id="1214568"/>
    <lineage>
        <taxon>Eukaryota</taxon>
        <taxon>Fungi</taxon>
        <taxon>Dikarya</taxon>
        <taxon>Ascomycota</taxon>
        <taxon>Pezizomycotina</taxon>
        <taxon>Sordariomycetes</taxon>
        <taxon>Sordariomycetidae</taxon>
        <taxon>Diaporthales</taxon>
        <taxon>Diaporthaceae</taxon>
        <taxon>Diaporthe</taxon>
    </lineage>
</organism>
<dbReference type="Proteomes" id="UP001265746">
    <property type="component" value="Unassembled WGS sequence"/>
</dbReference>
<feature type="region of interest" description="Disordered" evidence="1">
    <location>
        <begin position="123"/>
        <end position="161"/>
    </location>
</feature>
<dbReference type="EMBL" id="JAUJFL010000001">
    <property type="protein sequence ID" value="KAK2613456.1"/>
    <property type="molecule type" value="Genomic_DNA"/>
</dbReference>
<proteinExistence type="predicted"/>
<accession>A0AAD9W908</accession>
<dbReference type="PANTHER" id="PTHR33321:SF12">
    <property type="entry name" value="PLANT BASIC SECRETORY PROTEIN (BSP) FAMILY PROTEIN"/>
    <property type="match status" value="1"/>
</dbReference>
<sequence length="332" mass="37020">MTRLPPPQTSAVPSPSSIFMPPTSSSPGTSPERPTSTTVQPKPTPLPNRAPETEQEQQGQDDQDQDSDHKDDDTFPLPKLRLHIQDVTHPGASRFLAAVNASTILAQSVQTVLRLLYVSPHRKAHEEEEENDAPDEDASAPTPAGTGRPAKPHYTPPPTRSVTLVLEDMPGVAYTKGTDLDDDHKEIHFSLGYIEGIRKAPDGSTGDVTGAYEIEGVLVHELVHCFQYNGRGACPGGLVEGVADWVRLGARLGAPHWRRDAVPDRWDQGYERTAYFLEWLEGRFGRGTVRRMNEELRVRKYKQSEFWTGLFGHDVDVLWQEYLRTLKKDGRD</sequence>
<evidence type="ECO:0000313" key="3">
    <source>
        <dbReference type="Proteomes" id="UP001265746"/>
    </source>
</evidence>
<gene>
    <name evidence="2" type="ORF">N8I77_000369</name>
</gene>
<feature type="compositionally biased region" description="Acidic residues" evidence="1">
    <location>
        <begin position="127"/>
        <end position="138"/>
    </location>
</feature>
<evidence type="ECO:0000256" key="1">
    <source>
        <dbReference type="SAM" id="MobiDB-lite"/>
    </source>
</evidence>
<comment type="caution">
    <text evidence="2">The sequence shown here is derived from an EMBL/GenBank/DDBJ whole genome shotgun (WGS) entry which is preliminary data.</text>
</comment>
<dbReference type="AlphaFoldDB" id="A0AAD9W908"/>
<feature type="compositionally biased region" description="Acidic residues" evidence="1">
    <location>
        <begin position="53"/>
        <end position="65"/>
    </location>
</feature>
<feature type="region of interest" description="Disordered" evidence="1">
    <location>
        <begin position="1"/>
        <end position="76"/>
    </location>
</feature>
<dbReference type="InterPro" id="IPR007541">
    <property type="entry name" value="Uncharacterised_BSP"/>
</dbReference>
<dbReference type="PANTHER" id="PTHR33321">
    <property type="match status" value="1"/>
</dbReference>
<feature type="compositionally biased region" description="Low complexity" evidence="1">
    <location>
        <begin position="21"/>
        <end position="38"/>
    </location>
</feature>
<dbReference type="Pfam" id="PF04450">
    <property type="entry name" value="BSP"/>
    <property type="match status" value="1"/>
</dbReference>
<name>A0AAD9W908_PHOAM</name>
<reference evidence="2" key="1">
    <citation type="submission" date="2023-06" db="EMBL/GenBank/DDBJ databases">
        <authorList>
            <person name="Noh H."/>
        </authorList>
    </citation>
    <scope>NUCLEOTIDE SEQUENCE</scope>
    <source>
        <strain evidence="2">DUCC20226</strain>
    </source>
</reference>
<keyword evidence="3" id="KW-1185">Reference proteome</keyword>
<protein>
    <submittedName>
        <fullName evidence="2">Uncharacterized protein</fullName>
    </submittedName>
</protein>
<evidence type="ECO:0000313" key="2">
    <source>
        <dbReference type="EMBL" id="KAK2613456.1"/>
    </source>
</evidence>